<name>A0ABM6LNC4_9BACI</name>
<dbReference type="InterPro" id="IPR006175">
    <property type="entry name" value="YjgF/YER057c/UK114"/>
</dbReference>
<dbReference type="EC" id="3.5.99.10" evidence="1"/>
<reference evidence="1 2" key="1">
    <citation type="submission" date="2017-06" db="EMBL/GenBank/DDBJ databases">
        <title>Genome sequence of Bacillus sonorensis strain SRCM101395.</title>
        <authorList>
            <person name="Cho S.H."/>
        </authorList>
    </citation>
    <scope>NUCLEOTIDE SEQUENCE [LARGE SCALE GENOMIC DNA]</scope>
    <source>
        <strain evidence="1 2">SRCM101395</strain>
    </source>
</reference>
<dbReference type="CDD" id="cd00448">
    <property type="entry name" value="YjgF_YER057c_UK114_family"/>
    <property type="match status" value="1"/>
</dbReference>
<evidence type="ECO:0000313" key="2">
    <source>
        <dbReference type="Proteomes" id="UP000196877"/>
    </source>
</evidence>
<dbReference type="EMBL" id="CP021920">
    <property type="protein sequence ID" value="ASB90913.1"/>
    <property type="molecule type" value="Genomic_DNA"/>
</dbReference>
<proteinExistence type="predicted"/>
<dbReference type="Proteomes" id="UP000196877">
    <property type="component" value="Chromosome"/>
</dbReference>
<dbReference type="InterPro" id="IPR035959">
    <property type="entry name" value="RutC-like_sf"/>
</dbReference>
<dbReference type="Pfam" id="PF01042">
    <property type="entry name" value="Ribonuc_L-PSP"/>
    <property type="match status" value="1"/>
</dbReference>
<dbReference type="Gene3D" id="3.30.1330.40">
    <property type="entry name" value="RutC-like"/>
    <property type="match status" value="1"/>
</dbReference>
<protein>
    <submittedName>
        <fullName evidence="1">2-iminobutanoate/2-iminopropanoate deaminase</fullName>
        <ecNumber evidence="1">3.5.99.10</ecNumber>
    </submittedName>
</protein>
<sequence>MKPVYTKYSTRHGGHYVPAMEHNGVLYISGQLSMNPETGKTPAGGMKEEAKQALANLELVLKERG</sequence>
<keyword evidence="2" id="KW-1185">Reference proteome</keyword>
<keyword evidence="1" id="KW-0378">Hydrolase</keyword>
<dbReference type="SUPFAM" id="SSF55298">
    <property type="entry name" value="YjgF-like"/>
    <property type="match status" value="1"/>
</dbReference>
<gene>
    <name evidence="1" type="ORF">S101395_04418</name>
</gene>
<organism evidence="1 2">
    <name type="scientific">Bacillus sonorensis</name>
    <dbReference type="NCBI Taxonomy" id="119858"/>
    <lineage>
        <taxon>Bacteria</taxon>
        <taxon>Bacillati</taxon>
        <taxon>Bacillota</taxon>
        <taxon>Bacilli</taxon>
        <taxon>Bacillales</taxon>
        <taxon>Bacillaceae</taxon>
        <taxon>Bacillus</taxon>
    </lineage>
</organism>
<accession>A0ABM6LNC4</accession>
<evidence type="ECO:0000313" key="1">
    <source>
        <dbReference type="EMBL" id="ASB90913.1"/>
    </source>
</evidence>
<dbReference type="GO" id="GO:0120241">
    <property type="term" value="F:2-iminobutanoate/2-iminopropanoate deaminase"/>
    <property type="evidence" value="ECO:0007669"/>
    <property type="project" value="UniProtKB-EC"/>
</dbReference>